<dbReference type="EMBL" id="VIEB01000106">
    <property type="protein sequence ID" value="TQE06299.1"/>
    <property type="molecule type" value="Genomic_DNA"/>
</dbReference>
<sequence length="65" mass="7109">MSKSHQLATITIAASSPDSPSILPIASSDHHHTILTVENTTIILQIPRDAAVLTWQKPNYRLCFG</sequence>
<reference evidence="1 2" key="1">
    <citation type="journal article" date="2019" name="G3 (Bethesda)">
        <title>Sequencing of a Wild Apple (Malus baccata) Genome Unravels the Differences Between Cultivated and Wild Apple Species Regarding Disease Resistance and Cold Tolerance.</title>
        <authorList>
            <person name="Chen X."/>
        </authorList>
    </citation>
    <scope>NUCLEOTIDE SEQUENCE [LARGE SCALE GENOMIC DNA]</scope>
    <source>
        <strain evidence="2">cv. Shandingzi</strain>
        <tissue evidence="1">Leaves</tissue>
    </source>
</reference>
<proteinExistence type="predicted"/>
<comment type="caution">
    <text evidence="1">The sequence shown here is derived from an EMBL/GenBank/DDBJ whole genome shotgun (WGS) entry which is preliminary data.</text>
</comment>
<gene>
    <name evidence="1" type="ORF">C1H46_008068</name>
</gene>
<evidence type="ECO:0000313" key="1">
    <source>
        <dbReference type="EMBL" id="TQE06299.1"/>
    </source>
</evidence>
<evidence type="ECO:0000313" key="2">
    <source>
        <dbReference type="Proteomes" id="UP000315295"/>
    </source>
</evidence>
<keyword evidence="2" id="KW-1185">Reference proteome</keyword>
<dbReference type="Proteomes" id="UP000315295">
    <property type="component" value="Unassembled WGS sequence"/>
</dbReference>
<dbReference type="AlphaFoldDB" id="A0A540N5K0"/>
<protein>
    <submittedName>
        <fullName evidence="1">Uncharacterized protein</fullName>
    </submittedName>
</protein>
<organism evidence="1 2">
    <name type="scientific">Malus baccata</name>
    <name type="common">Siberian crab apple</name>
    <name type="synonym">Pyrus baccata</name>
    <dbReference type="NCBI Taxonomy" id="106549"/>
    <lineage>
        <taxon>Eukaryota</taxon>
        <taxon>Viridiplantae</taxon>
        <taxon>Streptophyta</taxon>
        <taxon>Embryophyta</taxon>
        <taxon>Tracheophyta</taxon>
        <taxon>Spermatophyta</taxon>
        <taxon>Magnoliopsida</taxon>
        <taxon>eudicotyledons</taxon>
        <taxon>Gunneridae</taxon>
        <taxon>Pentapetalae</taxon>
        <taxon>rosids</taxon>
        <taxon>fabids</taxon>
        <taxon>Rosales</taxon>
        <taxon>Rosaceae</taxon>
        <taxon>Amygdaloideae</taxon>
        <taxon>Maleae</taxon>
        <taxon>Malus</taxon>
    </lineage>
</organism>
<accession>A0A540N5K0</accession>
<name>A0A540N5K0_MALBA</name>